<dbReference type="Pfam" id="PF00098">
    <property type="entry name" value="zf-CCHC"/>
    <property type="match status" value="1"/>
</dbReference>
<evidence type="ECO:0000256" key="4">
    <source>
        <dbReference type="ARBA" id="ARBA00022722"/>
    </source>
</evidence>
<evidence type="ECO:0000256" key="1">
    <source>
        <dbReference type="ARBA" id="ARBA00012493"/>
    </source>
</evidence>
<dbReference type="InterPro" id="IPR041373">
    <property type="entry name" value="RT_RNaseH"/>
</dbReference>
<dbReference type="InterPro" id="IPR038269">
    <property type="entry name" value="SCAN_sf"/>
</dbReference>
<evidence type="ECO:0000256" key="9">
    <source>
        <dbReference type="SAM" id="MobiDB-lite"/>
    </source>
</evidence>
<dbReference type="SMART" id="SM00343">
    <property type="entry name" value="ZnF_C2HC"/>
    <property type="match status" value="1"/>
</dbReference>
<dbReference type="CDD" id="cd09274">
    <property type="entry name" value="RNase_HI_RT_Ty3"/>
    <property type="match status" value="1"/>
</dbReference>
<dbReference type="Pfam" id="PF17917">
    <property type="entry name" value="RT_RNaseH"/>
    <property type="match status" value="1"/>
</dbReference>
<dbReference type="PROSITE" id="PS50158">
    <property type="entry name" value="ZF_CCHC"/>
    <property type="match status" value="1"/>
</dbReference>
<evidence type="ECO:0000256" key="3">
    <source>
        <dbReference type="ARBA" id="ARBA00022695"/>
    </source>
</evidence>
<protein>
    <recommendedName>
        <fullName evidence="1">RNA-directed DNA polymerase</fullName>
        <ecNumber evidence="1">2.7.7.49</ecNumber>
    </recommendedName>
</protein>
<dbReference type="SMART" id="SM00431">
    <property type="entry name" value="SCAN"/>
    <property type="match status" value="1"/>
</dbReference>
<evidence type="ECO:0000256" key="8">
    <source>
        <dbReference type="PROSITE-ProRule" id="PRU00047"/>
    </source>
</evidence>
<dbReference type="PANTHER" id="PTHR37984">
    <property type="entry name" value="PROTEIN CBG26694"/>
    <property type="match status" value="1"/>
</dbReference>
<evidence type="ECO:0000313" key="12">
    <source>
        <dbReference type="EMBL" id="KAL2082454.1"/>
    </source>
</evidence>
<dbReference type="GO" id="GO:0008270">
    <property type="term" value="F:zinc ion binding"/>
    <property type="evidence" value="ECO:0007669"/>
    <property type="project" value="UniProtKB-KW"/>
</dbReference>
<dbReference type="Gene3D" id="2.40.70.10">
    <property type="entry name" value="Acid Proteases"/>
    <property type="match status" value="1"/>
</dbReference>
<dbReference type="SUPFAM" id="SSF47353">
    <property type="entry name" value="Retrovirus capsid dimerization domain-like"/>
    <property type="match status" value="1"/>
</dbReference>
<dbReference type="InterPro" id="IPR021109">
    <property type="entry name" value="Peptidase_aspartic_dom_sf"/>
</dbReference>
<feature type="region of interest" description="Disordered" evidence="9">
    <location>
        <begin position="1"/>
        <end position="48"/>
    </location>
</feature>
<organism evidence="12 13">
    <name type="scientific">Coilia grayii</name>
    <name type="common">Gray's grenadier anchovy</name>
    <dbReference type="NCBI Taxonomy" id="363190"/>
    <lineage>
        <taxon>Eukaryota</taxon>
        <taxon>Metazoa</taxon>
        <taxon>Chordata</taxon>
        <taxon>Craniata</taxon>
        <taxon>Vertebrata</taxon>
        <taxon>Euteleostomi</taxon>
        <taxon>Actinopterygii</taxon>
        <taxon>Neopterygii</taxon>
        <taxon>Teleostei</taxon>
        <taxon>Clupei</taxon>
        <taxon>Clupeiformes</taxon>
        <taxon>Clupeoidei</taxon>
        <taxon>Engraulidae</taxon>
        <taxon>Coilinae</taxon>
        <taxon>Coilia</taxon>
    </lineage>
</organism>
<keyword evidence="13" id="KW-1185">Reference proteome</keyword>
<dbReference type="Gene3D" id="3.30.70.270">
    <property type="match status" value="1"/>
</dbReference>
<sequence>MSRQARLQPPATRSRTAVSGSMAHQMESDDDDMVPRSRSAPPDDRTSRLEATLSAFIQAQQARDERWERETERQDLRWRSMQHQFQQLQMLVSTEQLNQRPAGGAMSRSPEPELPEDHSPRQQQHRVRSASPVSEPARPVSVTPSAYYGWSPPKMTPYSDDEDIEHYLTTFERLAMANQWPRGSWAVYLVPLLTGKARAAYVAMDIHDTMDYAKVKDAILNKFEIDHDTYRHRFRSMTLMDGETARELQARLCDLYNKWMRPEQKTKSEIGDAIILEQFLRMLNPELRIWVKEHNPQSSKEAADLAEAYVGARRHRGTIQLGAHDTTGRRSHAPQRDPARQPSGRSVGGGGREFRRSYSSPVNPNTSAKPKPRVVCHNCGQPGHIKPECPIVAVSDSKLCYTPDNIAHTPMHTPSTTDTLVPVKIRGRTWQALVDTGSSQTFIRRACLDPTDCINVGKVRVRCIHGDESEHQTADIFIEIEGQKYLLTYVLKMRAKLEELRSLAHDNLAQAQSQQKASYDRTARSRTFNPGQKVLLLLPSSGSSLLARWQGPFEVLAKVGPVTYELAMPDRRRPRQKFHINLLKEWVPRPDTASHLNWARVVEEEEESKEQYFPTSGGETPSPPVQHLSSQQQEDVLQIIPEGLFREEPGRTTLIQHDIRLTGPGPIRQTSYRVLRDCPPPTTKKGVRSFLGLVGWYRRFIPGFSSRAASLTNLTRKNSPNKVIWTADCQKAFEDLKDCLCNSPVLQSPNFDLPFTVQTDASGLGLGAVLLQGEGEDRRPVQYISRKLFPRETRYSTVEKECLAIKWALDSLRYYLLGKQFVLETDHRALQWLNRMRDSNARVTRWYLSLQPYSFTIRYKAGKDNITADFLSRLYEEVQA</sequence>
<dbReference type="PROSITE" id="PS50804">
    <property type="entry name" value="SCAN_BOX"/>
    <property type="match status" value="1"/>
</dbReference>
<dbReference type="AlphaFoldDB" id="A0ABD1J5U0"/>
<evidence type="ECO:0000259" key="10">
    <source>
        <dbReference type="PROSITE" id="PS50158"/>
    </source>
</evidence>
<dbReference type="CDD" id="cd07936">
    <property type="entry name" value="SCAN"/>
    <property type="match status" value="1"/>
</dbReference>
<dbReference type="GO" id="GO:0004519">
    <property type="term" value="F:endonuclease activity"/>
    <property type="evidence" value="ECO:0007669"/>
    <property type="project" value="UniProtKB-KW"/>
</dbReference>
<keyword evidence="7" id="KW-0695">RNA-directed DNA polymerase</keyword>
<keyword evidence="8" id="KW-0862">Zinc</keyword>
<dbReference type="EMBL" id="JBHFQA010000019">
    <property type="protein sequence ID" value="KAL2082454.1"/>
    <property type="molecule type" value="Genomic_DNA"/>
</dbReference>
<dbReference type="InterPro" id="IPR050951">
    <property type="entry name" value="Retrovirus_Pol_polyprotein"/>
</dbReference>
<dbReference type="InterPro" id="IPR043502">
    <property type="entry name" value="DNA/RNA_pol_sf"/>
</dbReference>
<keyword evidence="2" id="KW-0808">Transferase</keyword>
<keyword evidence="4" id="KW-0540">Nuclease</keyword>
<gene>
    <name evidence="12" type="ORF">ACEWY4_022272</name>
</gene>
<feature type="region of interest" description="Disordered" evidence="9">
    <location>
        <begin position="318"/>
        <end position="373"/>
    </location>
</feature>
<keyword evidence="8" id="KW-0479">Metal-binding</keyword>
<dbReference type="FunFam" id="3.30.70.270:FF:000020">
    <property type="entry name" value="Transposon Tf2-6 polyprotein-like Protein"/>
    <property type="match status" value="1"/>
</dbReference>
<keyword evidence="8" id="KW-0863">Zinc-finger</keyword>
<keyword evidence="5" id="KW-0255">Endonuclease</keyword>
<reference evidence="12 13" key="1">
    <citation type="submission" date="2024-09" db="EMBL/GenBank/DDBJ databases">
        <title>A chromosome-level genome assembly of Gray's grenadier anchovy, Coilia grayii.</title>
        <authorList>
            <person name="Fu Z."/>
        </authorList>
    </citation>
    <scope>NUCLEOTIDE SEQUENCE [LARGE SCALE GENOMIC DNA]</scope>
    <source>
        <strain evidence="12">G4</strain>
        <tissue evidence="12">Muscle</tissue>
    </source>
</reference>
<feature type="domain" description="CCHC-type" evidence="10">
    <location>
        <begin position="376"/>
        <end position="390"/>
    </location>
</feature>
<keyword evidence="3" id="KW-0548">Nucleotidyltransferase</keyword>
<dbReference type="SUPFAM" id="SSF57756">
    <property type="entry name" value="Retrovirus zinc finger-like domains"/>
    <property type="match status" value="1"/>
</dbReference>
<dbReference type="EC" id="2.7.7.49" evidence="1"/>
<feature type="region of interest" description="Disordered" evidence="9">
    <location>
        <begin position="97"/>
        <end position="141"/>
    </location>
</feature>
<dbReference type="InterPro" id="IPR003309">
    <property type="entry name" value="SCAN_dom"/>
</dbReference>
<dbReference type="InterPro" id="IPR043128">
    <property type="entry name" value="Rev_trsase/Diguanyl_cyclase"/>
</dbReference>
<comment type="caution">
    <text evidence="12">The sequence shown here is derived from an EMBL/GenBank/DDBJ whole genome shotgun (WGS) entry which is preliminary data.</text>
</comment>
<evidence type="ECO:0000256" key="5">
    <source>
        <dbReference type="ARBA" id="ARBA00022759"/>
    </source>
</evidence>
<feature type="compositionally biased region" description="Polar residues" evidence="9">
    <location>
        <begin position="1"/>
        <end position="19"/>
    </location>
</feature>
<dbReference type="PANTHER" id="PTHR37984:SF5">
    <property type="entry name" value="PROTEIN NYNRIN-LIKE"/>
    <property type="match status" value="1"/>
</dbReference>
<dbReference type="Gene3D" id="1.10.4020.10">
    <property type="entry name" value="DNA breaking-rejoining enzymes"/>
    <property type="match status" value="1"/>
</dbReference>
<keyword evidence="6" id="KW-0378">Hydrolase</keyword>
<evidence type="ECO:0000256" key="6">
    <source>
        <dbReference type="ARBA" id="ARBA00022801"/>
    </source>
</evidence>
<accession>A0ABD1J5U0</accession>
<dbReference type="Gene3D" id="4.10.60.10">
    <property type="entry name" value="Zinc finger, CCHC-type"/>
    <property type="match status" value="1"/>
</dbReference>
<feature type="domain" description="SCAN box" evidence="11">
    <location>
        <begin position="231"/>
        <end position="307"/>
    </location>
</feature>
<dbReference type="GO" id="GO:0003964">
    <property type="term" value="F:RNA-directed DNA polymerase activity"/>
    <property type="evidence" value="ECO:0007669"/>
    <property type="project" value="UniProtKB-KW"/>
</dbReference>
<dbReference type="InterPro" id="IPR054465">
    <property type="entry name" value="Integrase_p58-like_C"/>
</dbReference>
<dbReference type="SUPFAM" id="SSF56672">
    <property type="entry name" value="DNA/RNA polymerases"/>
    <property type="match status" value="1"/>
</dbReference>
<dbReference type="Pfam" id="PF22938">
    <property type="entry name" value="Integrase_p58_C"/>
    <property type="match status" value="1"/>
</dbReference>
<evidence type="ECO:0000256" key="7">
    <source>
        <dbReference type="ARBA" id="ARBA00022918"/>
    </source>
</evidence>
<dbReference type="Proteomes" id="UP001591681">
    <property type="component" value="Unassembled WGS sequence"/>
</dbReference>
<dbReference type="FunFam" id="3.10.20.370:FF:000001">
    <property type="entry name" value="Retrovirus-related Pol polyprotein from transposon 17.6-like protein"/>
    <property type="match status" value="1"/>
</dbReference>
<dbReference type="Pfam" id="PF02023">
    <property type="entry name" value="SCAN"/>
    <property type="match status" value="1"/>
</dbReference>
<evidence type="ECO:0000313" key="13">
    <source>
        <dbReference type="Proteomes" id="UP001591681"/>
    </source>
</evidence>
<dbReference type="SUPFAM" id="SSF50630">
    <property type="entry name" value="Acid proteases"/>
    <property type="match status" value="1"/>
</dbReference>
<feature type="region of interest" description="Disordered" evidence="9">
    <location>
        <begin position="607"/>
        <end position="627"/>
    </location>
</feature>
<feature type="compositionally biased region" description="Polar residues" evidence="9">
    <location>
        <begin position="357"/>
        <end position="368"/>
    </location>
</feature>
<proteinExistence type="predicted"/>
<evidence type="ECO:0000259" key="11">
    <source>
        <dbReference type="PROSITE" id="PS50804"/>
    </source>
</evidence>
<dbReference type="InterPro" id="IPR036875">
    <property type="entry name" value="Znf_CCHC_sf"/>
</dbReference>
<name>A0ABD1J5U0_9TELE</name>
<dbReference type="GO" id="GO:0016787">
    <property type="term" value="F:hydrolase activity"/>
    <property type="evidence" value="ECO:0007669"/>
    <property type="project" value="UniProtKB-KW"/>
</dbReference>
<dbReference type="InterPro" id="IPR001878">
    <property type="entry name" value="Znf_CCHC"/>
</dbReference>
<evidence type="ECO:0000256" key="2">
    <source>
        <dbReference type="ARBA" id="ARBA00022679"/>
    </source>
</evidence>